<protein>
    <recommendedName>
        <fullName evidence="1">DUF2169 domain-containing protein</fullName>
    </recommendedName>
</protein>
<accession>A0A1S1HXF2</accession>
<evidence type="ECO:0000313" key="3">
    <source>
        <dbReference type="Proteomes" id="UP000179588"/>
    </source>
</evidence>
<gene>
    <name evidence="2" type="ORF">A3Q29_15655</name>
</gene>
<dbReference type="EMBL" id="LVIE01000079">
    <property type="protein sequence ID" value="OHT25020.1"/>
    <property type="molecule type" value="Genomic_DNA"/>
</dbReference>
<proteinExistence type="predicted"/>
<keyword evidence="3" id="KW-1185">Reference proteome</keyword>
<dbReference type="InterPro" id="IPR018683">
    <property type="entry name" value="DUF2169"/>
</dbReference>
<reference evidence="2 3" key="1">
    <citation type="submission" date="2016-03" db="EMBL/GenBank/DDBJ databases">
        <title>Genome sequence of Providencia stuartii strain, isolated from the salivary glands of larval Lucilia sericata.</title>
        <authorList>
            <person name="Yuan Y."/>
            <person name="Zhang Y."/>
            <person name="Fu S."/>
            <person name="Crippen T.L."/>
            <person name="Visi D."/>
            <person name="Benbow M.E."/>
            <person name="Allen M."/>
            <person name="Tomberlin J.K."/>
            <person name="Sze S.-H."/>
            <person name="Tarone A.M."/>
        </authorList>
    </citation>
    <scope>NUCLEOTIDE SEQUENCE [LARGE SCALE GENOMIC DNA]</scope>
    <source>
        <strain evidence="2 3">Crippen</strain>
    </source>
</reference>
<organism evidence="2 3">
    <name type="scientific">Providencia stuartii</name>
    <dbReference type="NCBI Taxonomy" id="588"/>
    <lineage>
        <taxon>Bacteria</taxon>
        <taxon>Pseudomonadati</taxon>
        <taxon>Pseudomonadota</taxon>
        <taxon>Gammaproteobacteria</taxon>
        <taxon>Enterobacterales</taxon>
        <taxon>Morganellaceae</taxon>
        <taxon>Providencia</taxon>
    </lineage>
</organism>
<comment type="caution">
    <text evidence="2">The sequence shown here is derived from an EMBL/GenBank/DDBJ whole genome shotgun (WGS) entry which is preliminary data.</text>
</comment>
<dbReference type="Proteomes" id="UP000179588">
    <property type="component" value="Unassembled WGS sequence"/>
</dbReference>
<feature type="domain" description="DUF2169" evidence="1">
    <location>
        <begin position="26"/>
        <end position="322"/>
    </location>
</feature>
<evidence type="ECO:0000313" key="2">
    <source>
        <dbReference type="EMBL" id="OHT25020.1"/>
    </source>
</evidence>
<dbReference type="Pfam" id="PF09937">
    <property type="entry name" value="DUF2169"/>
    <property type="match status" value="1"/>
</dbReference>
<evidence type="ECO:0000259" key="1">
    <source>
        <dbReference type="Pfam" id="PF09937"/>
    </source>
</evidence>
<name>A0A1S1HXF2_PROST</name>
<sequence length="351" mass="40508">MEIINKTPFPYLHFQKYGKKGEFFDVIALRQTFRLKTGGHYSDLNEQQFPLNMADRYYYSPETSSLIEETDLVQSRPCTNIHILGVAHPQNRTPTSQWRAGIRIQSFSKTWTLSGPRYWEFRNNKWELGDAIPVDGVPLRYEYAYGGDWTSQDGETHTVSENPIGMGFYPELAELDKKKRYPAPQIIQDVLKRPLDSLSIDTRQVSEGTGPISRWWTGRVEHAGTYEKDWPEKTFPFYPDDFDSQFFNSAHPSLRYPGYLMGDEIILLEGLLPESSRVVTALPNYRLQIILQDIEGEFFSFIPQLDTLTIDLDNRLISLVRRLVIPAHYPIEHAVIGVWVPSKTKGVCHGR</sequence>
<dbReference type="AlphaFoldDB" id="A0A1S1HXF2"/>